<feature type="compositionally biased region" description="Polar residues" evidence="1">
    <location>
        <begin position="131"/>
        <end position="141"/>
    </location>
</feature>
<sequence length="171" mass="19233">MKDYRSNDKQKLYNVLVHPVLGGPPLPVKRLNKANLVEWNRLGSNELLIHSLKSHDHIDDLIEQKMRKEYAHSLVARALSYCKGGEPEGEIRREVDLLVERSDFHQLAKILNSKKKTAVATDPEAEGADAKSQSSTASDDLNSLLGKRTREEEEADDVLRSAFGLSKRTKC</sequence>
<accession>A0A7S3IV36</accession>
<organism evidence="2">
    <name type="scientific">Strombidium inclinatum</name>
    <dbReference type="NCBI Taxonomy" id="197538"/>
    <lineage>
        <taxon>Eukaryota</taxon>
        <taxon>Sar</taxon>
        <taxon>Alveolata</taxon>
        <taxon>Ciliophora</taxon>
        <taxon>Intramacronucleata</taxon>
        <taxon>Spirotrichea</taxon>
        <taxon>Oligotrichia</taxon>
        <taxon>Strombidiidae</taxon>
        <taxon>Strombidium</taxon>
    </lineage>
</organism>
<feature type="region of interest" description="Disordered" evidence="1">
    <location>
        <begin position="115"/>
        <end position="171"/>
    </location>
</feature>
<gene>
    <name evidence="2" type="ORF">SINC0208_LOCUS14346</name>
</gene>
<reference evidence="2" key="1">
    <citation type="submission" date="2021-01" db="EMBL/GenBank/DDBJ databases">
        <authorList>
            <person name="Corre E."/>
            <person name="Pelletier E."/>
            <person name="Niang G."/>
            <person name="Scheremetjew M."/>
            <person name="Finn R."/>
            <person name="Kale V."/>
            <person name="Holt S."/>
            <person name="Cochrane G."/>
            <person name="Meng A."/>
            <person name="Brown T."/>
            <person name="Cohen L."/>
        </authorList>
    </citation>
    <scope>NUCLEOTIDE SEQUENCE</scope>
    <source>
        <strain evidence="2">S3</strain>
    </source>
</reference>
<evidence type="ECO:0000256" key="1">
    <source>
        <dbReference type="SAM" id="MobiDB-lite"/>
    </source>
</evidence>
<name>A0A7S3IV36_9SPIT</name>
<dbReference type="EMBL" id="HBIH01035885">
    <property type="protein sequence ID" value="CAE0333708.1"/>
    <property type="molecule type" value="Transcribed_RNA"/>
</dbReference>
<proteinExistence type="predicted"/>
<evidence type="ECO:0000313" key="2">
    <source>
        <dbReference type="EMBL" id="CAE0333708.1"/>
    </source>
</evidence>
<protein>
    <submittedName>
        <fullName evidence="2">Uncharacterized protein</fullName>
    </submittedName>
</protein>
<dbReference type="AlphaFoldDB" id="A0A7S3IV36"/>